<evidence type="ECO:0000313" key="1">
    <source>
        <dbReference type="EMBL" id="KXK63325.1"/>
    </source>
</evidence>
<dbReference type="Proteomes" id="UP000070620">
    <property type="component" value="Unassembled WGS sequence"/>
</dbReference>
<reference evidence="1 2" key="1">
    <citation type="submission" date="2016-01" db="EMBL/GenBank/DDBJ databases">
        <title>Whole genome sequence and analysis of Micromonospora rosaria DSM 803, which can produce antibacterial substance rosamicin.</title>
        <authorList>
            <person name="Yang H."/>
            <person name="He X."/>
            <person name="Zhu D."/>
        </authorList>
    </citation>
    <scope>NUCLEOTIDE SEQUENCE [LARGE SCALE GENOMIC DNA]</scope>
    <source>
        <strain evidence="1 2">DSM 803</strain>
    </source>
</reference>
<dbReference type="AlphaFoldDB" id="A0A136PY16"/>
<dbReference type="EMBL" id="LRQV01000006">
    <property type="protein sequence ID" value="KXK63325.1"/>
    <property type="molecule type" value="Genomic_DNA"/>
</dbReference>
<comment type="caution">
    <text evidence="1">The sequence shown here is derived from an EMBL/GenBank/DDBJ whole genome shotgun (WGS) entry which is preliminary data.</text>
</comment>
<sequence>MAGLVVLGVTAAGVGQARVRRDLRRLDERHRERVENVRAMCVLDLDLLAEDVPRLTAGAGRQTLADTAVDDERIRAWVDQLVTEKAVPAIAEAWGEGIRQGRARGFAEGLARARQIEDEG</sequence>
<proteinExistence type="predicted"/>
<keyword evidence="2" id="KW-1185">Reference proteome</keyword>
<name>A0A136PY16_9ACTN</name>
<organism evidence="1 2">
    <name type="scientific">Micromonospora rosaria</name>
    <dbReference type="NCBI Taxonomy" id="47874"/>
    <lineage>
        <taxon>Bacteria</taxon>
        <taxon>Bacillati</taxon>
        <taxon>Actinomycetota</taxon>
        <taxon>Actinomycetes</taxon>
        <taxon>Micromonosporales</taxon>
        <taxon>Micromonosporaceae</taxon>
        <taxon>Micromonospora</taxon>
    </lineage>
</organism>
<protein>
    <submittedName>
        <fullName evidence="1">Uncharacterized protein</fullName>
    </submittedName>
</protein>
<gene>
    <name evidence="1" type="ORF">AWW66_03150</name>
</gene>
<accession>A0A136PY16</accession>
<evidence type="ECO:0000313" key="2">
    <source>
        <dbReference type="Proteomes" id="UP000070620"/>
    </source>
</evidence>